<evidence type="ECO:0000313" key="2">
    <source>
        <dbReference type="EMBL" id="OGG76468.1"/>
    </source>
</evidence>
<keyword evidence="1" id="KW-0472">Membrane</keyword>
<name>A0A1F6ESB0_9BACT</name>
<dbReference type="AlphaFoldDB" id="A0A1F6ESB0"/>
<organism evidence="2 3">
    <name type="scientific">Candidatus Kaiserbacteria bacterium RIFCSPLOWO2_01_FULL_55_19</name>
    <dbReference type="NCBI Taxonomy" id="1798516"/>
    <lineage>
        <taxon>Bacteria</taxon>
        <taxon>Candidatus Kaiseribacteriota</taxon>
    </lineage>
</organism>
<reference evidence="2 3" key="1">
    <citation type="journal article" date="2016" name="Nat. Commun.">
        <title>Thousands of microbial genomes shed light on interconnected biogeochemical processes in an aquifer system.</title>
        <authorList>
            <person name="Anantharaman K."/>
            <person name="Brown C.T."/>
            <person name="Hug L.A."/>
            <person name="Sharon I."/>
            <person name="Castelle C.J."/>
            <person name="Probst A.J."/>
            <person name="Thomas B.C."/>
            <person name="Singh A."/>
            <person name="Wilkins M.J."/>
            <person name="Karaoz U."/>
            <person name="Brodie E.L."/>
            <person name="Williams K.H."/>
            <person name="Hubbard S.S."/>
            <person name="Banfield J.F."/>
        </authorList>
    </citation>
    <scope>NUCLEOTIDE SEQUENCE [LARGE SCALE GENOMIC DNA]</scope>
</reference>
<keyword evidence="1" id="KW-0812">Transmembrane</keyword>
<evidence type="ECO:0000313" key="3">
    <source>
        <dbReference type="Proteomes" id="UP000176714"/>
    </source>
</evidence>
<dbReference type="EMBL" id="MFMD01000016">
    <property type="protein sequence ID" value="OGG76468.1"/>
    <property type="molecule type" value="Genomic_DNA"/>
</dbReference>
<evidence type="ECO:0000256" key="1">
    <source>
        <dbReference type="SAM" id="Phobius"/>
    </source>
</evidence>
<feature type="transmembrane region" description="Helical" evidence="1">
    <location>
        <begin position="21"/>
        <end position="43"/>
    </location>
</feature>
<protein>
    <submittedName>
        <fullName evidence="2">Uncharacterized protein</fullName>
    </submittedName>
</protein>
<comment type="caution">
    <text evidence="2">The sequence shown here is derived from an EMBL/GenBank/DDBJ whole genome shotgun (WGS) entry which is preliminary data.</text>
</comment>
<feature type="transmembrane region" description="Helical" evidence="1">
    <location>
        <begin position="66"/>
        <end position="92"/>
    </location>
</feature>
<accession>A0A1F6ESB0</accession>
<keyword evidence="1" id="KW-1133">Transmembrane helix</keyword>
<gene>
    <name evidence="2" type="ORF">A2950_00325</name>
</gene>
<dbReference type="Proteomes" id="UP000176714">
    <property type="component" value="Unassembled WGS sequence"/>
</dbReference>
<sequence>MNETPSVIERTVMQRVHLIRALRFAISSGTFSLLVSILALWGIGREVWVARVLQNAPANLIDLPRFYFAAFLHTSIIVQVLVVFVAIALFFVAREISRALAFVSAVKRTESF</sequence>
<proteinExistence type="predicted"/>